<dbReference type="AlphaFoldDB" id="A0A0S4JW94"/>
<feature type="region of interest" description="Disordered" evidence="1">
    <location>
        <begin position="149"/>
        <end position="171"/>
    </location>
</feature>
<dbReference type="Proteomes" id="UP000051952">
    <property type="component" value="Unassembled WGS sequence"/>
</dbReference>
<accession>A0A0S4JW94</accession>
<feature type="compositionally biased region" description="Basic and acidic residues" evidence="1">
    <location>
        <begin position="56"/>
        <end position="67"/>
    </location>
</feature>
<feature type="non-terminal residue" evidence="2">
    <location>
        <position position="1"/>
    </location>
</feature>
<feature type="compositionally biased region" description="Acidic residues" evidence="1">
    <location>
        <begin position="68"/>
        <end position="78"/>
    </location>
</feature>
<gene>
    <name evidence="2" type="ORF">BSAL_44505</name>
</gene>
<dbReference type="EMBL" id="CYKH01002190">
    <property type="protein sequence ID" value="CUG93727.1"/>
    <property type="molecule type" value="Genomic_DNA"/>
</dbReference>
<evidence type="ECO:0000313" key="3">
    <source>
        <dbReference type="Proteomes" id="UP000051952"/>
    </source>
</evidence>
<reference evidence="3" key="1">
    <citation type="submission" date="2015-09" db="EMBL/GenBank/DDBJ databases">
        <authorList>
            <consortium name="Pathogen Informatics"/>
        </authorList>
    </citation>
    <scope>NUCLEOTIDE SEQUENCE [LARGE SCALE GENOMIC DNA]</scope>
    <source>
        <strain evidence="3">Lake Konstanz</strain>
    </source>
</reference>
<evidence type="ECO:0000313" key="2">
    <source>
        <dbReference type="EMBL" id="CUG93727.1"/>
    </source>
</evidence>
<name>A0A0S4JW94_BODSA</name>
<organism evidence="2 3">
    <name type="scientific">Bodo saltans</name>
    <name type="common">Flagellated protozoan</name>
    <dbReference type="NCBI Taxonomy" id="75058"/>
    <lineage>
        <taxon>Eukaryota</taxon>
        <taxon>Discoba</taxon>
        <taxon>Euglenozoa</taxon>
        <taxon>Kinetoplastea</taxon>
        <taxon>Metakinetoplastina</taxon>
        <taxon>Eubodonida</taxon>
        <taxon>Bodonidae</taxon>
        <taxon>Bodo</taxon>
    </lineage>
</organism>
<keyword evidence="3" id="KW-1185">Reference proteome</keyword>
<feature type="region of interest" description="Disordered" evidence="1">
    <location>
        <begin position="1"/>
        <end position="98"/>
    </location>
</feature>
<evidence type="ECO:0000256" key="1">
    <source>
        <dbReference type="SAM" id="MobiDB-lite"/>
    </source>
</evidence>
<proteinExistence type="predicted"/>
<feature type="compositionally biased region" description="Low complexity" evidence="1">
    <location>
        <begin position="27"/>
        <end position="37"/>
    </location>
</feature>
<feature type="compositionally biased region" description="Pro residues" evidence="1">
    <location>
        <begin position="153"/>
        <end position="162"/>
    </location>
</feature>
<protein>
    <submittedName>
        <fullName evidence="2">Uncharacterized protein</fullName>
    </submittedName>
</protein>
<dbReference type="VEuPathDB" id="TriTrypDB:BSAL_44505"/>
<sequence>TTTSTTLGGCPTAVPASIPSPRHHNNNGDNNNSTYDNNNDDDYAPNLLLRHTHHTANSDHRQLHDKTDDCDDDDDDESIMSRPRVCPPPLPPSSSYHKSDLRFVRDGTGVLLPLFAEAPASTSPSAPPTMSVASAGGVVSSWNGGVFSVEALPSPPPPPPASSPSTHTTHNSLRVSPLTLHVSHQQQLAAGYSLAGRRGVRSSTHHHHYQQYDEALPSQKYPLSIYHHPHNLIPPPPAQHRHTMQYPEEDFLFVDDAHGVGEESAGDEDELERCTVLTVGA</sequence>